<feature type="transmembrane region" description="Helical" evidence="6">
    <location>
        <begin position="120"/>
        <end position="142"/>
    </location>
</feature>
<accession>A0A5D4KHV5</accession>
<gene>
    <name evidence="8" type="ORF">FZC79_05505</name>
</gene>
<keyword evidence="2" id="KW-1003">Cell membrane</keyword>
<evidence type="ECO:0000256" key="2">
    <source>
        <dbReference type="ARBA" id="ARBA00022475"/>
    </source>
</evidence>
<evidence type="ECO:0000256" key="5">
    <source>
        <dbReference type="ARBA" id="ARBA00023136"/>
    </source>
</evidence>
<feature type="transmembrane region" description="Helical" evidence="6">
    <location>
        <begin position="79"/>
        <end position="108"/>
    </location>
</feature>
<dbReference type="InterPro" id="IPR021062">
    <property type="entry name" value="ArAE_1_C"/>
</dbReference>
<evidence type="ECO:0000256" key="6">
    <source>
        <dbReference type="SAM" id="Phobius"/>
    </source>
</evidence>
<dbReference type="GO" id="GO:0005886">
    <property type="term" value="C:plasma membrane"/>
    <property type="evidence" value="ECO:0007669"/>
    <property type="project" value="UniProtKB-SubCell"/>
</dbReference>
<evidence type="ECO:0000259" key="7">
    <source>
        <dbReference type="Pfam" id="PF11728"/>
    </source>
</evidence>
<keyword evidence="4 6" id="KW-1133">Transmembrane helix</keyword>
<feature type="transmembrane region" description="Helical" evidence="6">
    <location>
        <begin position="53"/>
        <end position="73"/>
    </location>
</feature>
<name>A0A5D4KHV5_9BACI</name>
<proteinExistence type="predicted"/>
<dbReference type="InterPro" id="IPR038323">
    <property type="entry name" value="ArAE_1_C_sf"/>
</dbReference>
<keyword evidence="5 6" id="KW-0472">Membrane</keyword>
<dbReference type="PANTHER" id="PTHR40064">
    <property type="entry name" value="MEMBRANE PROTEIN-RELATED"/>
    <property type="match status" value="1"/>
</dbReference>
<evidence type="ECO:0000313" key="9">
    <source>
        <dbReference type="Proteomes" id="UP000323317"/>
    </source>
</evidence>
<protein>
    <submittedName>
        <fullName evidence="8">Aromatic acid exporter family protein</fullName>
    </submittedName>
</protein>
<dbReference type="Pfam" id="PF06081">
    <property type="entry name" value="ArAE_1"/>
    <property type="match status" value="1"/>
</dbReference>
<dbReference type="Gene3D" id="1.20.120.940">
    <property type="entry name" value="Putative aromatic acid exporter, C-terminal domain"/>
    <property type="match status" value="1"/>
</dbReference>
<comment type="caution">
    <text evidence="8">The sequence shown here is derived from an EMBL/GenBank/DDBJ whole genome shotgun (WGS) entry which is preliminary data.</text>
</comment>
<keyword evidence="3 6" id="KW-0812">Transmembrane</keyword>
<evidence type="ECO:0000256" key="4">
    <source>
        <dbReference type="ARBA" id="ARBA00022989"/>
    </source>
</evidence>
<dbReference type="RefSeq" id="WP_148945851.1">
    <property type="nucleotide sequence ID" value="NZ_VTEH01000003.1"/>
</dbReference>
<reference evidence="8 9" key="1">
    <citation type="submission" date="2019-08" db="EMBL/GenBank/DDBJ databases">
        <title>Bacillus genomes from the desert of Cuatro Cienegas, Coahuila.</title>
        <authorList>
            <person name="Olmedo-Alvarez G."/>
        </authorList>
    </citation>
    <scope>NUCLEOTIDE SEQUENCE [LARGE SCALE GENOMIC DNA]</scope>
    <source>
        <strain evidence="8 9">CH40_1T</strain>
    </source>
</reference>
<dbReference type="AlphaFoldDB" id="A0A5D4KHV5"/>
<dbReference type="EMBL" id="VTEH01000003">
    <property type="protein sequence ID" value="TYR76345.1"/>
    <property type="molecule type" value="Genomic_DNA"/>
</dbReference>
<dbReference type="Proteomes" id="UP000323317">
    <property type="component" value="Unassembled WGS sequence"/>
</dbReference>
<evidence type="ECO:0000256" key="3">
    <source>
        <dbReference type="ARBA" id="ARBA00022692"/>
    </source>
</evidence>
<dbReference type="InterPro" id="IPR010343">
    <property type="entry name" value="ArAE_1"/>
</dbReference>
<evidence type="ECO:0000313" key="8">
    <source>
        <dbReference type="EMBL" id="TYR76345.1"/>
    </source>
</evidence>
<sequence length="330" mass="38042">MFRIGYRTAKTAVGTAVAIMIAQWFGLENFASAGILTILCIQDTKKKSLKAAWSRFLACILAIAFASILFELIMYHPVVIGLLLLFFIPTTVMLKITQGIVTSSVIILHVYSAQNVTMDLILNELGIIAIGIGIALLANLYMPSVESKLIAYQKQVEENFHRIFTEIVRYLRTNEDRGWAGKEITEVEDLINEAKTLAFKDVENHFLRHENLYYLYFKMREKQFNILQRLLPLVTSISLKVEQSKMVADFMEELSEHIHPGNTALLYLKKLYDMRVKFEEMELPQTREEFEARAALYQFLKEMEDYLLIKSSFKGIRPNQENEMNTEEAN</sequence>
<feature type="domain" description="Putative aromatic acid exporter C-terminal" evidence="7">
    <location>
        <begin position="146"/>
        <end position="311"/>
    </location>
</feature>
<evidence type="ECO:0000256" key="1">
    <source>
        <dbReference type="ARBA" id="ARBA00004651"/>
    </source>
</evidence>
<organism evidence="8 9">
    <name type="scientific">Rossellomorea vietnamensis</name>
    <dbReference type="NCBI Taxonomy" id="218284"/>
    <lineage>
        <taxon>Bacteria</taxon>
        <taxon>Bacillati</taxon>
        <taxon>Bacillota</taxon>
        <taxon>Bacilli</taxon>
        <taxon>Bacillales</taxon>
        <taxon>Bacillaceae</taxon>
        <taxon>Rossellomorea</taxon>
    </lineage>
</organism>
<dbReference type="InterPro" id="IPR052984">
    <property type="entry name" value="UPF0421"/>
</dbReference>
<dbReference type="Pfam" id="PF11728">
    <property type="entry name" value="ArAE_1_C"/>
    <property type="match status" value="1"/>
</dbReference>
<comment type="subcellular location">
    <subcellularLocation>
        <location evidence="1">Cell membrane</location>
        <topology evidence="1">Multi-pass membrane protein</topology>
    </subcellularLocation>
</comment>
<dbReference type="PANTHER" id="PTHR40064:SF1">
    <property type="entry name" value="MEMBRANE PROTEIN"/>
    <property type="match status" value="1"/>
</dbReference>